<evidence type="ECO:0000256" key="4">
    <source>
        <dbReference type="ARBA" id="ARBA00023002"/>
    </source>
</evidence>
<feature type="region of interest" description="Disordered" evidence="5">
    <location>
        <begin position="551"/>
        <end position="592"/>
    </location>
</feature>
<organism evidence="6 7">
    <name type="scientific">Apiospora saccharicola</name>
    <dbReference type="NCBI Taxonomy" id="335842"/>
    <lineage>
        <taxon>Eukaryota</taxon>
        <taxon>Fungi</taxon>
        <taxon>Dikarya</taxon>
        <taxon>Ascomycota</taxon>
        <taxon>Pezizomycotina</taxon>
        <taxon>Sordariomycetes</taxon>
        <taxon>Xylariomycetidae</taxon>
        <taxon>Amphisphaeriales</taxon>
        <taxon>Apiosporaceae</taxon>
        <taxon>Apiospora</taxon>
    </lineage>
</organism>
<comment type="caution">
    <text evidence="6">The sequence shown here is derived from an EMBL/GenBank/DDBJ whole genome shotgun (WGS) entry which is preliminary data.</text>
</comment>
<evidence type="ECO:0000313" key="7">
    <source>
        <dbReference type="Proteomes" id="UP001446871"/>
    </source>
</evidence>
<dbReference type="GO" id="GO:0004497">
    <property type="term" value="F:monooxygenase activity"/>
    <property type="evidence" value="ECO:0007669"/>
    <property type="project" value="UniProtKB-KW"/>
</dbReference>
<keyword evidence="3" id="KW-0274">FAD</keyword>
<dbReference type="EMBL" id="JAQQWM010000005">
    <property type="protein sequence ID" value="KAK8064079.1"/>
    <property type="molecule type" value="Genomic_DNA"/>
</dbReference>
<dbReference type="InterPro" id="IPR051209">
    <property type="entry name" value="FAD-bind_Monooxygenase_sf"/>
</dbReference>
<name>A0ABR1UYS0_9PEZI</name>
<dbReference type="PANTHER" id="PTHR42877">
    <property type="entry name" value="L-ORNITHINE N(5)-MONOOXYGENASE-RELATED"/>
    <property type="match status" value="1"/>
</dbReference>
<evidence type="ECO:0000256" key="3">
    <source>
        <dbReference type="ARBA" id="ARBA00022827"/>
    </source>
</evidence>
<gene>
    <name evidence="6" type="ORF">PG996_008731</name>
</gene>
<evidence type="ECO:0000313" key="6">
    <source>
        <dbReference type="EMBL" id="KAK8064079.1"/>
    </source>
</evidence>
<dbReference type="InterPro" id="IPR036188">
    <property type="entry name" value="FAD/NAD-bd_sf"/>
</dbReference>
<accession>A0ABR1UYS0</accession>
<keyword evidence="6" id="KW-0503">Monooxygenase</keyword>
<dbReference type="PANTHER" id="PTHR42877:SF7">
    <property type="entry name" value="FLAVIN-BINDING MONOOXYGENASE-RELATED"/>
    <property type="match status" value="1"/>
</dbReference>
<dbReference type="Gene3D" id="3.50.50.60">
    <property type="entry name" value="FAD/NAD(P)-binding domain"/>
    <property type="match status" value="3"/>
</dbReference>
<evidence type="ECO:0000256" key="1">
    <source>
        <dbReference type="ARBA" id="ARBA00010139"/>
    </source>
</evidence>
<comment type="similarity">
    <text evidence="1">Belongs to the FAD-binding monooxygenase family.</text>
</comment>
<keyword evidence="7" id="KW-1185">Reference proteome</keyword>
<dbReference type="SUPFAM" id="SSF51905">
    <property type="entry name" value="FAD/NAD(P)-binding domain"/>
    <property type="match status" value="1"/>
</dbReference>
<evidence type="ECO:0000256" key="2">
    <source>
        <dbReference type="ARBA" id="ARBA00022630"/>
    </source>
</evidence>
<dbReference type="Proteomes" id="UP001446871">
    <property type="component" value="Unassembled WGS sequence"/>
</dbReference>
<proteinExistence type="inferred from homology"/>
<protein>
    <submittedName>
        <fullName evidence="6">Monooxygenase</fullName>
    </submittedName>
</protein>
<keyword evidence="2" id="KW-0285">Flavoprotein</keyword>
<dbReference type="Pfam" id="PF00743">
    <property type="entry name" value="FMO-like"/>
    <property type="match status" value="1"/>
</dbReference>
<evidence type="ECO:0000256" key="5">
    <source>
        <dbReference type="SAM" id="MobiDB-lite"/>
    </source>
</evidence>
<feature type="compositionally biased region" description="Polar residues" evidence="5">
    <location>
        <begin position="561"/>
        <end position="571"/>
    </location>
</feature>
<keyword evidence="4" id="KW-0560">Oxidoreductase</keyword>
<sequence length="592" mass="65910">MAPFRRIRASREMAIRTGVFLVGRAKPLALLAPPLFAIGRPFGDYGLSTDRVSRQTAAYYRSWSGDATHRLENVSITVYEKNDDIGGTWLENRYPGWNPNPEWSQLYASAQEIHRYLTHTVDAFGLREYFRFGKECVGAEWDEASCEWLVSFRGVHDVDGRATTRLKCDVFVYAVGRLNNWKMPDITGLSEFQGPVLHTASWPRDIELGNKNVAVIGNGASAVQCIAGIHQLAKKVYNIVRSGTWLVPHVFSGNGEPQVDYSEEDAAQWNRDPESYADFRYGLERQLASSFAGLWLGASSEAFTRAAAQHMGRKIQDAGVRAALVPDFPAGCRRFTPADRYLDALNQSRVALVKGTIAGATRDSLVMQDGASYPVDVIVCATGFDPYTPRFSVRGRAGLELQELWSDRGGYESYMAAAVAGFPNFFAFNPPICPVNGSAFPGIERTSDYIIRVITRLQTDNLKSIAVTQEAQSTFNKWVQGRMASMVWSGPCSSWYKTESGKVIMPWPGTILHYYRATEVVRWEDFDLRFQDESMKYGSFGNGITSEGFAPKEIPWLPGGQSRNQKSLAARQSSTPPEPKPTPPQAPQTEHI</sequence>
<feature type="compositionally biased region" description="Pro residues" evidence="5">
    <location>
        <begin position="576"/>
        <end position="586"/>
    </location>
</feature>
<reference evidence="6 7" key="1">
    <citation type="submission" date="2023-01" db="EMBL/GenBank/DDBJ databases">
        <title>Analysis of 21 Apiospora genomes using comparative genomics revels a genus with tremendous synthesis potential of carbohydrate active enzymes and secondary metabolites.</title>
        <authorList>
            <person name="Sorensen T."/>
        </authorList>
    </citation>
    <scope>NUCLEOTIDE SEQUENCE [LARGE SCALE GENOMIC DNA]</scope>
    <source>
        <strain evidence="6 7">CBS 83171</strain>
    </source>
</reference>
<dbReference type="InterPro" id="IPR020946">
    <property type="entry name" value="Flavin_mOase-like"/>
</dbReference>